<dbReference type="GO" id="GO:0006598">
    <property type="term" value="P:polyamine catabolic process"/>
    <property type="evidence" value="ECO:0007669"/>
    <property type="project" value="TreeGrafter"/>
</dbReference>
<feature type="signal peptide" evidence="1">
    <location>
        <begin position="1"/>
        <end position="22"/>
    </location>
</feature>
<dbReference type="PANTHER" id="PTHR10742">
    <property type="entry name" value="FLAVIN MONOAMINE OXIDASE"/>
    <property type="match status" value="1"/>
</dbReference>
<dbReference type="InterPro" id="IPR050281">
    <property type="entry name" value="Flavin_monoamine_oxidase"/>
</dbReference>
<evidence type="ECO:0000256" key="1">
    <source>
        <dbReference type="SAM" id="SignalP"/>
    </source>
</evidence>
<dbReference type="SUPFAM" id="SSF51905">
    <property type="entry name" value="FAD/NAD(P)-binding domain"/>
    <property type="match status" value="1"/>
</dbReference>
<reference evidence="4" key="1">
    <citation type="journal article" date="2010" name="Nature">
        <title>The Amphimedon queenslandica genome and the evolution of animal complexity.</title>
        <authorList>
            <person name="Srivastava M."/>
            <person name="Simakov O."/>
            <person name="Chapman J."/>
            <person name="Fahey B."/>
            <person name="Gauthier M.E."/>
            <person name="Mitros T."/>
            <person name="Richards G.S."/>
            <person name="Conaco C."/>
            <person name="Dacre M."/>
            <person name="Hellsten U."/>
            <person name="Larroux C."/>
            <person name="Putnam N.H."/>
            <person name="Stanke M."/>
            <person name="Adamska M."/>
            <person name="Darling A."/>
            <person name="Degnan S.M."/>
            <person name="Oakley T.H."/>
            <person name="Plachetzki D.C."/>
            <person name="Zhai Y."/>
            <person name="Adamski M."/>
            <person name="Calcino A."/>
            <person name="Cummins S.F."/>
            <person name="Goodstein D.M."/>
            <person name="Harris C."/>
            <person name="Jackson D.J."/>
            <person name="Leys S.P."/>
            <person name="Shu S."/>
            <person name="Woodcroft B.J."/>
            <person name="Vervoort M."/>
            <person name="Kosik K.S."/>
            <person name="Manning G."/>
            <person name="Degnan B.M."/>
            <person name="Rokhsar D.S."/>
        </authorList>
    </citation>
    <scope>NUCLEOTIDE SEQUENCE [LARGE SCALE GENOMIC DNA]</scope>
</reference>
<dbReference type="InterPro" id="IPR036188">
    <property type="entry name" value="FAD/NAD-bd_sf"/>
</dbReference>
<dbReference type="GeneID" id="100636554"/>
<dbReference type="Gene3D" id="3.50.50.60">
    <property type="entry name" value="FAD/NAD(P)-binding domain"/>
    <property type="match status" value="1"/>
</dbReference>
<dbReference type="SUPFAM" id="SSF54373">
    <property type="entry name" value="FAD-linked reductases, C-terminal domain"/>
    <property type="match status" value="1"/>
</dbReference>
<proteinExistence type="predicted"/>
<accession>A0AAN0JTM0</accession>
<name>A0AAN0JTM0_AMPQE</name>
<protein>
    <recommendedName>
        <fullName evidence="2">Amine oxidase domain-containing protein</fullName>
    </recommendedName>
</protein>
<dbReference type="AlphaFoldDB" id="A0AAN0JTM0"/>
<dbReference type="EnsemblMetazoa" id="XM_020004689.1">
    <property type="protein sequence ID" value="XP_019860248.1"/>
    <property type="gene ID" value="LOC100636554"/>
</dbReference>
<evidence type="ECO:0000313" key="4">
    <source>
        <dbReference type="Proteomes" id="UP000007879"/>
    </source>
</evidence>
<dbReference type="Pfam" id="PF01593">
    <property type="entry name" value="Amino_oxidase"/>
    <property type="match status" value="1"/>
</dbReference>
<organism evidence="3 4">
    <name type="scientific">Amphimedon queenslandica</name>
    <name type="common">Sponge</name>
    <dbReference type="NCBI Taxonomy" id="400682"/>
    <lineage>
        <taxon>Eukaryota</taxon>
        <taxon>Metazoa</taxon>
        <taxon>Porifera</taxon>
        <taxon>Demospongiae</taxon>
        <taxon>Heteroscleromorpha</taxon>
        <taxon>Haplosclerida</taxon>
        <taxon>Niphatidae</taxon>
        <taxon>Amphimedon</taxon>
    </lineage>
</organism>
<dbReference type="KEGG" id="aqu:100636554"/>
<evidence type="ECO:0000313" key="3">
    <source>
        <dbReference type="EnsemblMetazoa" id="XP_019860248.1"/>
    </source>
</evidence>
<dbReference type="GO" id="GO:0016491">
    <property type="term" value="F:oxidoreductase activity"/>
    <property type="evidence" value="ECO:0007669"/>
    <property type="project" value="InterPro"/>
</dbReference>
<reference evidence="3" key="2">
    <citation type="submission" date="2024-06" db="UniProtKB">
        <authorList>
            <consortium name="EnsemblMetazoa"/>
        </authorList>
    </citation>
    <scope>IDENTIFICATION</scope>
</reference>
<evidence type="ECO:0000259" key="2">
    <source>
        <dbReference type="Pfam" id="PF01593"/>
    </source>
</evidence>
<dbReference type="RefSeq" id="XP_019860248.1">
    <property type="nucleotide sequence ID" value="XM_020004689.1"/>
</dbReference>
<keyword evidence="4" id="KW-1185">Reference proteome</keyword>
<dbReference type="Gene3D" id="3.90.660.10">
    <property type="match status" value="1"/>
</dbReference>
<sequence>MVMDRLLVVSFLTCLVIKTASSLTCPSQKDAEVLIFGAGTAGVTAARVLSDQNLNSFKVLEAYDKIGGRIRNITFKGVQIEVGANWIHEAPANTGSRSNNDNPIWTLARHSGCYVQGDEFQGSFTSSATYMDLNNRQQFETVNVDNIVTEYMTKYEEAVATTGTNTVRQGLNMNDWRPDSPLKQLVEWSEFDFAYAATPEESVVSLTAENDNINFGDQCFIVTDQRGFASVLQCIANFDHQNKILTNTVVTSIDWNDECVCAEVMGQGRMCGDYGIVTFSIGVLQNWIANNKFNGSLSSAKMRAITNSRMGLYLKIFVRFPSVFWDTNYHYTFHTNSTRRGYYPVLQPIGASLPGSPPIILMSVTGDEALRISRLSKDEVRQEVVAVLREWYNNDNIPEITNDDIEYYAWNTDEFFLGMYSNNPTTLTIDDKRNLAMPEGRLYFSGEANSIEHGGAIHGAYCSGMDAATSILTAKGMYNEASNSLPKCLPSSAKSLQASIITLALILLAGMWIMT</sequence>
<keyword evidence="1" id="KW-0732">Signal</keyword>
<dbReference type="InterPro" id="IPR002937">
    <property type="entry name" value="Amino_oxidase"/>
</dbReference>
<dbReference type="Proteomes" id="UP000007879">
    <property type="component" value="Unassembled WGS sequence"/>
</dbReference>
<feature type="chain" id="PRO_5042938184" description="Amine oxidase domain-containing protein" evidence="1">
    <location>
        <begin position="23"/>
        <end position="515"/>
    </location>
</feature>
<feature type="domain" description="Amine oxidase" evidence="2">
    <location>
        <begin position="41"/>
        <end position="472"/>
    </location>
</feature>
<dbReference type="PANTHER" id="PTHR10742:SF313">
    <property type="entry name" value="AMINE OXIDASE"/>
    <property type="match status" value="1"/>
</dbReference>